<sequence>MAGVLHDALGLLLKLLGCGLTCLRGALALNVGEADVELGEVRVYLVKAAAHAGGEDGHHLIDLGDHGVGGELNSIFSDSIAGSLHQGSTIMNNPNCTILWDNYNKLQPISLHMRTKTLRASMLMLLDAILMGVVVVIGAYAPRHRRHPVIGAVFLGATTLFLPIVSIIVTNIESVHDLIVSLLTEVECDDTSHLFLVFAWTGVVVAIGISASAVVAGDAREGRNNAPPVILLVKASWSAYLTFSSTTLYTSTALVQLFVIMFAKLFFKYATFYKARRSFALGRSPRLIAGYMDQLQQPVHDEHTASTPPPALIVMGEDKVQVEEQPRGYNLIQMPDDQGDGDLTRANNLVTLDRVWGLDDKDIILQTSTARPKDLCYSFALFKLLRCRFAKYTVSEAGFIKTSKFFRKTLLKDDDHYERVFGIIKDELSFINDYYYSSLPIYYTHPLLPAFGVTLSLWSIGYCLFLVVVLVDPTLRFFIYGDPGQIICWVKLKTQHCGDNDTTGFGPYGVFFRYGSLYYDMVPLYLAIAVLVLAEAREIVSYICSNWTKVALICHHVNQACWQRSRVVQKCICSLLKYRRCKLVNNWDDKMKQCSVLVLRRRKTPLLLCRLLRSLDTGKKVKVPNIVKAAIFETLKGESFTTEQVDHGAVWCIRPPSSPVPLSQYGCSGRQPAGYTILVWHMATSVFEVSQLPQPSDSDHKTVATHLSRYCTYLVTSRPELLPDDAEWCRNLYDQVKKDADRLLAKVQGVDLYDQLIRVLSADDSNHEVLRNGARLGKELVEDSMGWEKLARFWVEMILYVAPSENLEAHAEAISHGGELITLLWAMLAHAGITGRLDAAGVAAAAEEGRGVC</sequence>
<keyword evidence="1" id="KW-0472">Membrane</keyword>
<dbReference type="Proteomes" id="UP000604825">
    <property type="component" value="Unassembled WGS sequence"/>
</dbReference>
<name>A0A811REY4_9POAL</name>
<dbReference type="OrthoDB" id="677977at2759"/>
<dbReference type="EMBL" id="CAJGYO010000014">
    <property type="protein sequence ID" value="CAD6268863.1"/>
    <property type="molecule type" value="Genomic_DNA"/>
</dbReference>
<evidence type="ECO:0000256" key="2">
    <source>
        <dbReference type="SAM" id="SignalP"/>
    </source>
</evidence>
<organism evidence="4 5">
    <name type="scientific">Miscanthus lutarioriparius</name>
    <dbReference type="NCBI Taxonomy" id="422564"/>
    <lineage>
        <taxon>Eukaryota</taxon>
        <taxon>Viridiplantae</taxon>
        <taxon>Streptophyta</taxon>
        <taxon>Embryophyta</taxon>
        <taxon>Tracheophyta</taxon>
        <taxon>Spermatophyta</taxon>
        <taxon>Magnoliopsida</taxon>
        <taxon>Liliopsida</taxon>
        <taxon>Poales</taxon>
        <taxon>Poaceae</taxon>
        <taxon>PACMAD clade</taxon>
        <taxon>Panicoideae</taxon>
        <taxon>Andropogonodae</taxon>
        <taxon>Andropogoneae</taxon>
        <taxon>Saccharinae</taxon>
        <taxon>Miscanthus</taxon>
    </lineage>
</organism>
<feature type="transmembrane region" description="Helical" evidence="1">
    <location>
        <begin position="517"/>
        <end position="534"/>
    </location>
</feature>
<dbReference type="InterPro" id="IPR025315">
    <property type="entry name" value="DUF4220"/>
</dbReference>
<evidence type="ECO:0000259" key="3">
    <source>
        <dbReference type="Pfam" id="PF13968"/>
    </source>
</evidence>
<proteinExistence type="predicted"/>
<evidence type="ECO:0000256" key="1">
    <source>
        <dbReference type="SAM" id="Phobius"/>
    </source>
</evidence>
<comment type="caution">
    <text evidence="4">The sequence shown here is derived from an EMBL/GenBank/DDBJ whole genome shotgun (WGS) entry which is preliminary data.</text>
</comment>
<feature type="transmembrane region" description="Helical" evidence="1">
    <location>
        <begin position="447"/>
        <end position="471"/>
    </location>
</feature>
<feature type="chain" id="PRO_5032442618" description="DUF4220 domain-containing protein" evidence="2">
    <location>
        <begin position="29"/>
        <end position="853"/>
    </location>
</feature>
<accession>A0A811REY4</accession>
<feature type="transmembrane region" description="Helical" evidence="1">
    <location>
        <begin position="149"/>
        <end position="172"/>
    </location>
</feature>
<reference evidence="4" key="1">
    <citation type="submission" date="2020-10" db="EMBL/GenBank/DDBJ databases">
        <authorList>
            <person name="Han B."/>
            <person name="Lu T."/>
            <person name="Zhao Q."/>
            <person name="Huang X."/>
            <person name="Zhao Y."/>
        </authorList>
    </citation>
    <scope>NUCLEOTIDE SEQUENCE</scope>
</reference>
<keyword evidence="1" id="KW-0812">Transmembrane</keyword>
<dbReference type="Pfam" id="PF04578">
    <property type="entry name" value="DUF594"/>
    <property type="match status" value="1"/>
</dbReference>
<dbReference type="AlphaFoldDB" id="A0A811REY4"/>
<evidence type="ECO:0000313" key="4">
    <source>
        <dbReference type="EMBL" id="CAD6268863.1"/>
    </source>
</evidence>
<dbReference type="InterPro" id="IPR007658">
    <property type="entry name" value="DUF594"/>
</dbReference>
<feature type="domain" description="DUF4220" evidence="3">
    <location>
        <begin position="229"/>
        <end position="597"/>
    </location>
</feature>
<feature type="transmembrane region" description="Helical" evidence="1">
    <location>
        <begin position="120"/>
        <end position="142"/>
    </location>
</feature>
<keyword evidence="2" id="KW-0732">Signal</keyword>
<dbReference type="Pfam" id="PF13968">
    <property type="entry name" value="DUF4220"/>
    <property type="match status" value="1"/>
</dbReference>
<feature type="signal peptide" evidence="2">
    <location>
        <begin position="1"/>
        <end position="28"/>
    </location>
</feature>
<keyword evidence="5" id="KW-1185">Reference proteome</keyword>
<dbReference type="PANTHER" id="PTHR31325">
    <property type="entry name" value="OS01G0798800 PROTEIN-RELATED"/>
    <property type="match status" value="1"/>
</dbReference>
<gene>
    <name evidence="4" type="ORF">NCGR_LOCUS52168</name>
</gene>
<feature type="transmembrane region" description="Helical" evidence="1">
    <location>
        <begin position="192"/>
        <end position="214"/>
    </location>
</feature>
<evidence type="ECO:0000313" key="5">
    <source>
        <dbReference type="Proteomes" id="UP000604825"/>
    </source>
</evidence>
<protein>
    <recommendedName>
        <fullName evidence="3">DUF4220 domain-containing protein</fullName>
    </recommendedName>
</protein>
<keyword evidence="1" id="KW-1133">Transmembrane helix</keyword>